<name>A0A2V4ALF5_9PSEU</name>
<dbReference type="EMBL" id="MASW01000006">
    <property type="protein sequence ID" value="PXY21125.1"/>
    <property type="molecule type" value="Genomic_DNA"/>
</dbReference>
<proteinExistence type="predicted"/>
<evidence type="ECO:0000313" key="1">
    <source>
        <dbReference type="EMBL" id="PXY21125.1"/>
    </source>
</evidence>
<gene>
    <name evidence="1" type="ORF">BAY60_27040</name>
</gene>
<protein>
    <submittedName>
        <fullName evidence="1">Uncharacterized protein</fullName>
    </submittedName>
</protein>
<accession>A0A2V4ALF5</accession>
<dbReference type="RefSeq" id="WP_170160580.1">
    <property type="nucleotide sequence ID" value="NZ_MASW01000006.1"/>
</dbReference>
<organism evidence="1 2">
    <name type="scientific">Prauserella muralis</name>
    <dbReference type="NCBI Taxonomy" id="588067"/>
    <lineage>
        <taxon>Bacteria</taxon>
        <taxon>Bacillati</taxon>
        <taxon>Actinomycetota</taxon>
        <taxon>Actinomycetes</taxon>
        <taxon>Pseudonocardiales</taxon>
        <taxon>Pseudonocardiaceae</taxon>
        <taxon>Prauserella</taxon>
    </lineage>
</organism>
<dbReference type="Proteomes" id="UP000249915">
    <property type="component" value="Unassembled WGS sequence"/>
</dbReference>
<comment type="caution">
    <text evidence="1">The sequence shown here is derived from an EMBL/GenBank/DDBJ whole genome shotgun (WGS) entry which is preliminary data.</text>
</comment>
<sequence length="137" mass="14297">MASVSALRDGIGVRLKTISGLNVLSRPGGNVITPAARVMPTRILYDSTMSRGADDFLFAVLLLVSLTADIEAYDDLDAYLAGSGPTSVKAAIEADGSLGGIADFARVREVTQYGWVEVDGVQYLGAEQIVEVTASGS</sequence>
<reference evidence="1 2" key="1">
    <citation type="submission" date="2016-07" db="EMBL/GenBank/DDBJ databases">
        <title>Draft genome sequence of Prauserella muralis DSM 45305, isolated from a mould-covered wall in an indoor environment.</title>
        <authorList>
            <person name="Ruckert C."/>
            <person name="Albersmeier A."/>
            <person name="Jiang C.-L."/>
            <person name="Jiang Y."/>
            <person name="Kalinowski J."/>
            <person name="Schneider O."/>
            <person name="Winkler A."/>
            <person name="Zotchev S.B."/>
        </authorList>
    </citation>
    <scope>NUCLEOTIDE SEQUENCE [LARGE SCALE GENOMIC DNA]</scope>
    <source>
        <strain evidence="1 2">DSM 45305</strain>
    </source>
</reference>
<keyword evidence="2" id="KW-1185">Reference proteome</keyword>
<evidence type="ECO:0000313" key="2">
    <source>
        <dbReference type="Proteomes" id="UP000249915"/>
    </source>
</evidence>
<dbReference type="AlphaFoldDB" id="A0A2V4ALF5"/>